<dbReference type="InterPro" id="IPR001879">
    <property type="entry name" value="GPCR_2_extracellular_dom"/>
</dbReference>
<accession>A0A6P3F0A2</accession>
<dbReference type="Proteomes" id="UP000515203">
    <property type="component" value="Unplaced"/>
</dbReference>
<dbReference type="PROSITE" id="PS50227">
    <property type="entry name" value="G_PROTEIN_RECEP_F2_3"/>
    <property type="match status" value="1"/>
</dbReference>
<dbReference type="InParanoid" id="A0A6P3F0A2"/>
<sequence>MVCPAASQLLLATTLLLGSVVAPTSQPVQGQAGEGPGQQLDHESGAGDSVLVSVYVQLEFSDKTWSLAHDRALTIPPALAASSPRNLTGLNITTDCNVTHTGHSRCACRPGYRWSAHLCSRRTSCSSRDQLCDCQIFSHSVSSYCQLLPPGPPPSLSSAPTVPGKLSLNSQQQKPGDKLNLTLFTTPDATSLTWFLRHTENDKYTVLRSGTQVSLSSSHGQAILSISNMSYHWSGEYLIYFEALGFIWKLQQVVTVPLRRSEVAPFPDQLSISCTASPGFQLSCCFPRTDLVYTAAWSPRVGSQVSLLNRTDSQCLLLDVQHCPEANTAYTCELDAHGLAPLRRSVAITIIQDGDIVCPEDLSAATWNVTKAGHVAQVPCPMNRTGMMKRLCGPDGIWGPIQNNCIDMEILALYEEARLLQAGQGKPSKRVPQILERLQERVEKASSPSDLLKLLGTVELLASVVAEVRTVLNPSSLEDLLTITDKVLDMNASSLWTPAQAQQPSMGSNFLLAVETLLRSLSPKDQPFSFNSSNVLLHRQVLESTFADDYKISFSTQPPLWACISKYSLTPLVHSGANVSVTSLVLQKLNHLLPSNYGQGMGALQYATPGLVLVISIMVGSKAFTQAEVIMDFGHTEGNLHCVFWDHKLFQNAGGWSDKGCQAQEANDSLGTQCVCQHLTAFSILMSRHTVPENPVLKLLSKVGLGTSILALLMCLGVYRLVWKAVVRNKVAFFRHAALFNMVICLLAADIWFLVSSVFLPGTPDLLCLATTFLCHFFYLATFFWMLAQALLLAHQLLFVFHQLSKPLVLSLMVILGYLCPLGFAGVTLGLYLPRGQYLREGRCWLDGKGGAIYTFAGPVLAIVGMNGLVLAMTVLKLLRPSLSEGPPVEKRQALMGVLKALLILTPIFGITWGLGLMTLVEEAATIPHYLFVILNSFQGVFVLLFGCLADKKVQEALRKRFCHTQPPNSAISLVSCWLQGFPRRSEGTHNLP</sequence>
<feature type="signal peptide" evidence="13">
    <location>
        <begin position="1"/>
        <end position="30"/>
    </location>
</feature>
<dbReference type="FunFam" id="1.20.1070.10:FF:000058">
    <property type="entry name" value="Adhesion G protein-coupled receptor F5"/>
    <property type="match status" value="1"/>
</dbReference>
<dbReference type="RefSeq" id="XP_004627605.1">
    <property type="nucleotide sequence ID" value="XM_004627548.1"/>
</dbReference>
<evidence type="ECO:0000256" key="13">
    <source>
        <dbReference type="SAM" id="SignalP"/>
    </source>
</evidence>
<comment type="subcellular location">
    <subcellularLocation>
        <location evidence="1">Membrane</location>
        <topology evidence="1">Multi-pass membrane protein</topology>
    </subcellularLocation>
</comment>
<dbReference type="InterPro" id="IPR036445">
    <property type="entry name" value="GPCR_2_extracell_dom_sf"/>
</dbReference>
<protein>
    <submittedName>
        <fullName evidence="18">Adhesion G-protein coupled receptor F3</fullName>
    </submittedName>
</protein>
<feature type="domain" description="GAIN-B" evidence="14">
    <location>
        <begin position="526"/>
        <end position="692"/>
    </location>
</feature>
<dbReference type="GO" id="GO:0004930">
    <property type="term" value="F:G protein-coupled receptor activity"/>
    <property type="evidence" value="ECO:0007669"/>
    <property type="project" value="UniProtKB-KW"/>
</dbReference>
<keyword evidence="6" id="KW-0297">G-protein coupled receptor</keyword>
<dbReference type="PROSITE" id="PS50261">
    <property type="entry name" value="G_PROTEIN_RECEP_F2_4"/>
    <property type="match status" value="1"/>
</dbReference>
<dbReference type="PRINTS" id="PR00249">
    <property type="entry name" value="GPCRSECRETIN"/>
</dbReference>
<name>A0A6P3F0A2_OCTDE</name>
<evidence type="ECO:0000256" key="8">
    <source>
        <dbReference type="ARBA" id="ARBA00023157"/>
    </source>
</evidence>
<feature type="domain" description="G-protein coupled receptors family 2 profile 2" evidence="16">
    <location>
        <begin position="697"/>
        <end position="951"/>
    </location>
</feature>
<evidence type="ECO:0000313" key="18">
    <source>
        <dbReference type="RefSeq" id="XP_004627605.1"/>
    </source>
</evidence>
<dbReference type="AlphaFoldDB" id="A0A6P3F0A2"/>
<evidence type="ECO:0000256" key="1">
    <source>
        <dbReference type="ARBA" id="ARBA00004141"/>
    </source>
</evidence>
<dbReference type="GO" id="GO:0016020">
    <property type="term" value="C:membrane"/>
    <property type="evidence" value="ECO:0007669"/>
    <property type="project" value="UniProtKB-SubCell"/>
</dbReference>
<dbReference type="CTD" id="165082"/>
<evidence type="ECO:0000313" key="17">
    <source>
        <dbReference type="Proteomes" id="UP000515203"/>
    </source>
</evidence>
<dbReference type="Gene3D" id="1.20.1070.10">
    <property type="entry name" value="Rhodopsin 7-helix transmembrane proteins"/>
    <property type="match status" value="1"/>
</dbReference>
<dbReference type="PANTHER" id="PTHR45813">
    <property type="entry name" value="IG-LIKE DOMAIN-CONTAINING PROTEIN"/>
    <property type="match status" value="1"/>
</dbReference>
<dbReference type="InterPro" id="IPR051587">
    <property type="entry name" value="Adhesion_GPCR"/>
</dbReference>
<evidence type="ECO:0000259" key="16">
    <source>
        <dbReference type="PROSITE" id="PS50261"/>
    </source>
</evidence>
<organism evidence="17 18">
    <name type="scientific">Octodon degus</name>
    <name type="common">Degu</name>
    <name type="synonym">Sciurus degus</name>
    <dbReference type="NCBI Taxonomy" id="10160"/>
    <lineage>
        <taxon>Eukaryota</taxon>
        <taxon>Metazoa</taxon>
        <taxon>Chordata</taxon>
        <taxon>Craniata</taxon>
        <taxon>Vertebrata</taxon>
        <taxon>Euteleostomi</taxon>
        <taxon>Mammalia</taxon>
        <taxon>Eutheria</taxon>
        <taxon>Euarchontoglires</taxon>
        <taxon>Glires</taxon>
        <taxon>Rodentia</taxon>
        <taxon>Hystricomorpha</taxon>
        <taxon>Octodontidae</taxon>
        <taxon>Octodon</taxon>
    </lineage>
</organism>
<dbReference type="OrthoDB" id="10040049at2759"/>
<dbReference type="FunCoup" id="A0A6P3F0A2">
    <property type="interactions" value="2"/>
</dbReference>
<evidence type="ECO:0000256" key="3">
    <source>
        <dbReference type="ARBA" id="ARBA00022692"/>
    </source>
</evidence>
<dbReference type="Pfam" id="PF24528">
    <property type="entry name" value="Ig_ADGRF3"/>
    <property type="match status" value="1"/>
</dbReference>
<dbReference type="InterPro" id="IPR000203">
    <property type="entry name" value="GPS"/>
</dbReference>
<feature type="transmembrane region" description="Helical" evidence="12">
    <location>
        <begin position="703"/>
        <end position="722"/>
    </location>
</feature>
<keyword evidence="4 13" id="KW-0732">Signal</keyword>
<feature type="transmembrane region" description="Helical" evidence="12">
    <location>
        <begin position="853"/>
        <end position="876"/>
    </location>
</feature>
<evidence type="ECO:0000259" key="14">
    <source>
        <dbReference type="PROSITE" id="PS50221"/>
    </source>
</evidence>
<feature type="transmembrane region" description="Helical" evidence="12">
    <location>
        <begin position="734"/>
        <end position="756"/>
    </location>
</feature>
<dbReference type="GO" id="GO:0007166">
    <property type="term" value="P:cell surface receptor signaling pathway"/>
    <property type="evidence" value="ECO:0007669"/>
    <property type="project" value="InterPro"/>
</dbReference>
<dbReference type="PANTHER" id="PTHR45813:SF2">
    <property type="entry name" value="ADHESION G-PROTEIN COUPLED RECEPTOR F3"/>
    <property type="match status" value="1"/>
</dbReference>
<evidence type="ECO:0000256" key="9">
    <source>
        <dbReference type="ARBA" id="ARBA00023170"/>
    </source>
</evidence>
<evidence type="ECO:0000256" key="11">
    <source>
        <dbReference type="ARBA" id="ARBA00023224"/>
    </source>
</evidence>
<dbReference type="Gene3D" id="4.10.1240.10">
    <property type="entry name" value="GPCR, family 2, extracellular hormone receptor domain"/>
    <property type="match status" value="1"/>
</dbReference>
<dbReference type="Pfam" id="PF00002">
    <property type="entry name" value="7tm_2"/>
    <property type="match status" value="1"/>
</dbReference>
<evidence type="ECO:0000256" key="10">
    <source>
        <dbReference type="ARBA" id="ARBA00023180"/>
    </source>
</evidence>
<feature type="chain" id="PRO_5027938740" evidence="13">
    <location>
        <begin position="31"/>
        <end position="993"/>
    </location>
</feature>
<keyword evidence="11" id="KW-0807">Transducer</keyword>
<dbReference type="PROSITE" id="PS50221">
    <property type="entry name" value="GAIN_B"/>
    <property type="match status" value="1"/>
</dbReference>
<dbReference type="SUPFAM" id="SSF111418">
    <property type="entry name" value="Hormone receptor domain"/>
    <property type="match status" value="1"/>
</dbReference>
<keyword evidence="7 12" id="KW-0472">Membrane</keyword>
<feature type="transmembrane region" description="Helical" evidence="12">
    <location>
        <begin position="776"/>
        <end position="801"/>
    </location>
</feature>
<evidence type="ECO:0000259" key="15">
    <source>
        <dbReference type="PROSITE" id="PS50227"/>
    </source>
</evidence>
<dbReference type="GeneID" id="101572090"/>
<evidence type="ECO:0000256" key="6">
    <source>
        <dbReference type="ARBA" id="ARBA00023040"/>
    </source>
</evidence>
<keyword evidence="8" id="KW-1015">Disulfide bond</keyword>
<evidence type="ECO:0000256" key="4">
    <source>
        <dbReference type="ARBA" id="ARBA00022729"/>
    </source>
</evidence>
<feature type="transmembrane region" description="Helical" evidence="12">
    <location>
        <begin position="927"/>
        <end position="950"/>
    </location>
</feature>
<dbReference type="Gene3D" id="2.60.220.50">
    <property type="match status" value="1"/>
</dbReference>
<dbReference type="InterPro" id="IPR000832">
    <property type="entry name" value="GPCR_2_secretin-like"/>
</dbReference>
<dbReference type="InterPro" id="IPR017981">
    <property type="entry name" value="GPCR_2-like_7TM"/>
</dbReference>
<feature type="domain" description="G-protein coupled receptors family 2 profile 1" evidence="15">
    <location>
        <begin position="361"/>
        <end position="398"/>
    </location>
</feature>
<proteinExistence type="inferred from homology"/>
<dbReference type="InterPro" id="IPR057400">
    <property type="entry name" value="ADGRF3/5_N"/>
</dbReference>
<dbReference type="Pfam" id="PF25387">
    <property type="entry name" value="ADGRF3_N"/>
    <property type="match status" value="1"/>
</dbReference>
<feature type="transmembrane region" description="Helical" evidence="12">
    <location>
        <begin position="808"/>
        <end position="833"/>
    </location>
</feature>
<comment type="similarity">
    <text evidence="2">Belongs to the G-protein coupled receptor 2 family. Adhesion G-protein coupled receptor (ADGR) subfamily.</text>
</comment>
<dbReference type="SMART" id="SM00303">
    <property type="entry name" value="GPS"/>
    <property type="match status" value="1"/>
</dbReference>
<dbReference type="Pfam" id="PF01825">
    <property type="entry name" value="GPS"/>
    <property type="match status" value="1"/>
</dbReference>
<evidence type="ECO:0000256" key="12">
    <source>
        <dbReference type="SAM" id="Phobius"/>
    </source>
</evidence>
<dbReference type="InterPro" id="IPR017983">
    <property type="entry name" value="GPCR_2_secretin-like_CS"/>
</dbReference>
<dbReference type="PROSITE" id="PS00650">
    <property type="entry name" value="G_PROTEIN_RECEP_F2_2"/>
    <property type="match status" value="1"/>
</dbReference>
<gene>
    <name evidence="18" type="primary">Adgrf3</name>
</gene>
<dbReference type="GO" id="GO:0007189">
    <property type="term" value="P:adenylate cyclase-activating G protein-coupled receptor signaling pathway"/>
    <property type="evidence" value="ECO:0007669"/>
    <property type="project" value="TreeGrafter"/>
</dbReference>
<feature type="transmembrane region" description="Helical" evidence="12">
    <location>
        <begin position="897"/>
        <end position="921"/>
    </location>
</feature>
<keyword evidence="10" id="KW-0325">Glycoprotein</keyword>
<evidence type="ECO:0000256" key="5">
    <source>
        <dbReference type="ARBA" id="ARBA00022989"/>
    </source>
</evidence>
<keyword evidence="9 18" id="KW-0675">Receptor</keyword>
<evidence type="ECO:0000256" key="2">
    <source>
        <dbReference type="ARBA" id="ARBA00007343"/>
    </source>
</evidence>
<keyword evidence="17" id="KW-1185">Reference proteome</keyword>
<keyword evidence="5 12" id="KW-1133">Transmembrane helix</keyword>
<evidence type="ECO:0000256" key="7">
    <source>
        <dbReference type="ARBA" id="ARBA00023136"/>
    </source>
</evidence>
<keyword evidence="3 12" id="KW-0812">Transmembrane</keyword>
<reference evidence="18" key="1">
    <citation type="submission" date="2025-08" db="UniProtKB">
        <authorList>
            <consortium name="RefSeq"/>
        </authorList>
    </citation>
    <scope>IDENTIFICATION</scope>
</reference>
<dbReference type="InterPro" id="IPR057244">
    <property type="entry name" value="GAIN_B"/>
</dbReference>
<dbReference type="InterPro" id="IPR046338">
    <property type="entry name" value="GAIN_dom_sf"/>
</dbReference>
<dbReference type="InterPro" id="IPR056274">
    <property type="entry name" value="Ig_ADGRF3"/>
</dbReference>